<evidence type="ECO:0000256" key="5">
    <source>
        <dbReference type="ARBA" id="ARBA00023163"/>
    </source>
</evidence>
<evidence type="ECO:0000256" key="6">
    <source>
        <dbReference type="ARBA" id="ARBA00048552"/>
    </source>
</evidence>
<dbReference type="SUPFAM" id="SSF64484">
    <property type="entry name" value="beta and beta-prime subunits of DNA dependent RNA-polymerase"/>
    <property type="match status" value="2"/>
</dbReference>
<evidence type="ECO:0000256" key="2">
    <source>
        <dbReference type="ARBA" id="ARBA00022478"/>
    </source>
</evidence>
<dbReference type="InterPro" id="IPR004042">
    <property type="entry name" value="Intein_endonuc_central"/>
</dbReference>
<dbReference type="Pfam" id="PF04998">
    <property type="entry name" value="RNA_pol_Rpb1_5"/>
    <property type="match status" value="2"/>
</dbReference>
<reference evidence="8" key="1">
    <citation type="journal article" date="2020" name="Nature">
        <title>Giant virus diversity and host interactions through global metagenomics.</title>
        <authorList>
            <person name="Schulz F."/>
            <person name="Roux S."/>
            <person name="Paez-Espino D."/>
            <person name="Jungbluth S."/>
            <person name="Walsh D.A."/>
            <person name="Denef V.J."/>
            <person name="McMahon K.D."/>
            <person name="Konstantinidis K.T."/>
            <person name="Eloe-Fadrosh E.A."/>
            <person name="Kyrpides N.C."/>
            <person name="Woyke T."/>
        </authorList>
    </citation>
    <scope>NUCLEOTIDE SEQUENCE</scope>
    <source>
        <strain evidence="8">GVMAG-M-3300023179-62</strain>
    </source>
</reference>
<dbReference type="PRINTS" id="PR00379">
    <property type="entry name" value="INTEIN"/>
</dbReference>
<dbReference type="GO" id="GO:0003899">
    <property type="term" value="F:DNA-directed RNA polymerase activity"/>
    <property type="evidence" value="ECO:0007669"/>
    <property type="project" value="UniProtKB-EC"/>
</dbReference>
<dbReference type="EC" id="2.7.7.6" evidence="1"/>
<dbReference type="CDD" id="cd00081">
    <property type="entry name" value="Hint"/>
    <property type="match status" value="1"/>
</dbReference>
<dbReference type="Pfam" id="PF14528">
    <property type="entry name" value="LAGLIDADG_3"/>
    <property type="match status" value="1"/>
</dbReference>
<evidence type="ECO:0000259" key="7">
    <source>
        <dbReference type="PROSITE" id="PS50819"/>
    </source>
</evidence>
<evidence type="ECO:0000256" key="1">
    <source>
        <dbReference type="ARBA" id="ARBA00012418"/>
    </source>
</evidence>
<name>A0A6C0H3B1_9ZZZZ</name>
<dbReference type="SUPFAM" id="SSF51294">
    <property type="entry name" value="Hedgehog/intein (Hint) domain"/>
    <property type="match status" value="1"/>
</dbReference>
<dbReference type="InterPro" id="IPR007081">
    <property type="entry name" value="RNA_pol_Rpb1_5"/>
</dbReference>
<feature type="domain" description="DOD-type homing endonuclease" evidence="7">
    <location>
        <begin position="306"/>
        <end position="431"/>
    </location>
</feature>
<dbReference type="PANTHER" id="PTHR19376">
    <property type="entry name" value="DNA-DIRECTED RNA POLYMERASE"/>
    <property type="match status" value="1"/>
</dbReference>
<evidence type="ECO:0000313" key="8">
    <source>
        <dbReference type="EMBL" id="QHT75042.1"/>
    </source>
</evidence>
<keyword evidence="3" id="KW-0808">Transferase</keyword>
<dbReference type="InterPro" id="IPR027434">
    <property type="entry name" value="Homing_endonucl"/>
</dbReference>
<dbReference type="InterPro" id="IPR036844">
    <property type="entry name" value="Hint_dom_sf"/>
</dbReference>
<dbReference type="GO" id="GO:0016539">
    <property type="term" value="P:intein-mediated protein splicing"/>
    <property type="evidence" value="ECO:0007669"/>
    <property type="project" value="InterPro"/>
</dbReference>
<dbReference type="GO" id="GO:0004519">
    <property type="term" value="F:endonuclease activity"/>
    <property type="evidence" value="ECO:0007669"/>
    <property type="project" value="InterPro"/>
</dbReference>
<dbReference type="GO" id="GO:0006351">
    <property type="term" value="P:DNA-templated transcription"/>
    <property type="evidence" value="ECO:0007669"/>
    <property type="project" value="InterPro"/>
</dbReference>
<dbReference type="Gene3D" id="1.10.150.390">
    <property type="match status" value="1"/>
</dbReference>
<dbReference type="EMBL" id="MN739862">
    <property type="protein sequence ID" value="QHT75042.1"/>
    <property type="molecule type" value="Genomic_DNA"/>
</dbReference>
<dbReference type="Gene3D" id="3.10.28.10">
    <property type="entry name" value="Homing endonucleases"/>
    <property type="match status" value="1"/>
</dbReference>
<keyword evidence="4" id="KW-0548">Nucleotidyltransferase</keyword>
<accession>A0A6C0H3B1</accession>
<dbReference type="GO" id="GO:0000428">
    <property type="term" value="C:DNA-directed RNA polymerase complex"/>
    <property type="evidence" value="ECO:0007669"/>
    <property type="project" value="UniProtKB-KW"/>
</dbReference>
<dbReference type="Gene3D" id="2.170.16.10">
    <property type="entry name" value="Hedgehog/Intein (Hint) domain"/>
    <property type="match status" value="2"/>
</dbReference>
<dbReference type="PANTHER" id="PTHR19376:SF32">
    <property type="entry name" value="DNA-DIRECTED RNA POLYMERASE III SUBUNIT RPC1"/>
    <property type="match status" value="1"/>
</dbReference>
<dbReference type="SUPFAM" id="SSF55608">
    <property type="entry name" value="Homing endonucleases"/>
    <property type="match status" value="2"/>
</dbReference>
<dbReference type="InterPro" id="IPR045867">
    <property type="entry name" value="DNA-dir_RpoC_beta_prime"/>
</dbReference>
<proteinExistence type="predicted"/>
<dbReference type="PROSITE" id="PS50819">
    <property type="entry name" value="INTEIN_ENDONUCLEASE"/>
    <property type="match status" value="1"/>
</dbReference>
<dbReference type="InterPro" id="IPR004860">
    <property type="entry name" value="LAGLIDADG_dom"/>
</dbReference>
<dbReference type="InterPro" id="IPR006142">
    <property type="entry name" value="INTEIN"/>
</dbReference>
<dbReference type="GO" id="GO:0003677">
    <property type="term" value="F:DNA binding"/>
    <property type="evidence" value="ECO:0007669"/>
    <property type="project" value="InterPro"/>
</dbReference>
<evidence type="ECO:0000256" key="3">
    <source>
        <dbReference type="ARBA" id="ARBA00022679"/>
    </source>
</evidence>
<organism evidence="8">
    <name type="scientific">viral metagenome</name>
    <dbReference type="NCBI Taxonomy" id="1070528"/>
    <lineage>
        <taxon>unclassified sequences</taxon>
        <taxon>metagenomes</taxon>
        <taxon>organismal metagenomes</taxon>
    </lineage>
</organism>
<keyword evidence="5" id="KW-0804">Transcription</keyword>
<evidence type="ECO:0000256" key="4">
    <source>
        <dbReference type="ARBA" id="ARBA00022695"/>
    </source>
</evidence>
<comment type="catalytic activity">
    <reaction evidence="6">
        <text>RNA(n) + a ribonucleoside 5'-triphosphate = RNA(n+1) + diphosphate</text>
        <dbReference type="Rhea" id="RHEA:21248"/>
        <dbReference type="Rhea" id="RHEA-COMP:14527"/>
        <dbReference type="Rhea" id="RHEA-COMP:17342"/>
        <dbReference type="ChEBI" id="CHEBI:33019"/>
        <dbReference type="ChEBI" id="CHEBI:61557"/>
        <dbReference type="ChEBI" id="CHEBI:140395"/>
        <dbReference type="EC" id="2.7.7.6"/>
    </reaction>
</comment>
<dbReference type="Pfam" id="PF14890">
    <property type="entry name" value="Intein_splicing"/>
    <property type="match status" value="1"/>
</dbReference>
<sequence>MTRLLTNDEIENMINFIQPQKGIPKDTALSITNIQKERLRKQLRTQKVYSEIIPALKDEIEKAYYASLIDPGDSVGVISAQSIGEKQTQTTLNSVDWTEKLLYTKDDKTVVEPIGKMIDRLLTLEPENITKIEENRTEYLPLPEGYMIPSCDENGNTNWYRIEAVTRHLPVGKLVRVVTQSGRTVTATQSKSFLVWDGAKFEGVLGSDVKVGDMLPTTTSLRKPRIEHSYFDMETIFPKNKYLYTTELVKARKQGWLDSNGIHFTVPYNRPDTCFGKDKSYILSCEPGFVSHIPDKIPLDNDFGFLIGIYLAEGWCTKTFVGVSNNDEVIQKRVTDWCDRYGVTYQGTSNDLKIHSTLLAHMFKIICGTGSANKRVPEFSYTAPNEFIKGLIDGYWSGGGTVSKVSGSVIITSVSEDLILGISFLLSYFGIFGRLSSSQAKNNIGIKLTHLLNISNGFAQRFAKDITLTEHNKQEKLRTFTLFKKYRHNRGRSQIEFPVRDVYFDEVLSVEYVDGMTEYVYDLTVEVTRNFQLLNGVTQKDTFHRAGQSEKTMTAGVPRFQELLNATKNPRIVNHKIFFQRGNTSIQEMRETVGSTIVGMTLADISKSIKIEIDKEDEKWYEAHKILFSDEFSMHAHCISFKLDMKKLFEFKLTMQQIADHIHKEYSDLYCVFSPPAECQLDIFVDTKNIRLPEDRLLFVDQDNAIVIYLEEVVQATLEKIYICGIPSISEVFYLKEGTEWIVETNGFCSKTISKQYSSFKKLLAHPHVDYTRTVSNNVWDIYEVLDIEAARQFLIEEFMSIMEGINTCHAMILVDRMTHNGTISSITRYTMKKEESGPMGKASFEETMDNFLNAAAEGDKEPTEGVSASIICGKRASVGTGMIKMSIDISALPKGKIEPCKPFKRTNVIEKSSVIVGSEEDYELPAFDEE</sequence>
<dbReference type="AlphaFoldDB" id="A0A6C0H3B1"/>
<keyword evidence="2" id="KW-0240">DNA-directed RNA polymerase</keyword>
<protein>
    <recommendedName>
        <fullName evidence="1">DNA-directed RNA polymerase</fullName>
        <ecNumber evidence="1">2.7.7.6</ecNumber>
    </recommendedName>
</protein>